<evidence type="ECO:0000313" key="1">
    <source>
        <dbReference type="EMBL" id="ANS05969.1"/>
    </source>
</evidence>
<sequence>MRKGAKAPFLPMSYSIERDSYDNYFLVDHCYMIREPLPLSWEILPENTKRRIADELHRNAIFETVDIDIKTKNMSIQTKLDAIKAMREISVSHLLIEGSQPLGYSGISNTKETPKREDEKMMWEPGLSDPKKKITSYSWKEKYKEPLRHLPYKEKMIALLDSKAAIFSTWASEGPILIAGFLGHVVDVYKPGDALDAIMDSTYVEDVQIPCIATSRYSAPGNIATDRLCVVAECGNKWHFNPLPKDAQTVLVALDITTTDGERVKVIISSDNLSDVVEYFRDDFVKKLKAKQIEKFIHSCKKNVMEKYDPSLSYTKIDNDLVGELC</sequence>
<reference evidence="1 2" key="1">
    <citation type="submission" date="2016-05" db="EMBL/GenBank/DDBJ databases">
        <title>Comparative genomics of Morganella phages MP1 and MP2 define new clades among the T4 and T7-like viruses.</title>
        <authorList>
            <person name="Pinto G."/>
            <person name="Oliveira A."/>
            <person name="Briers Y."/>
            <person name="Oliveira C."/>
            <person name="Domingues L."/>
            <person name="Azeredo J."/>
        </authorList>
    </citation>
    <scope>NUCLEOTIDE SEQUENCE [LARGE SCALE GENOMIC DNA]</scope>
</reference>
<dbReference type="EMBL" id="KX245890">
    <property type="protein sequence ID" value="ANS05969.1"/>
    <property type="molecule type" value="Genomic_DNA"/>
</dbReference>
<dbReference type="RefSeq" id="YP_009285788.1">
    <property type="nucleotide sequence ID" value="NC_031057.1"/>
</dbReference>
<dbReference type="GeneID" id="29079609"/>
<evidence type="ECO:0000313" key="2">
    <source>
        <dbReference type="Proteomes" id="UP000201220"/>
    </source>
</evidence>
<protein>
    <submittedName>
        <fullName evidence="1">Uncharacterized protein</fullName>
    </submittedName>
</protein>
<dbReference type="Proteomes" id="UP000201220">
    <property type="component" value="Segment"/>
</dbReference>
<organism evidence="1 2">
    <name type="scientific">Citrobacter phage vB_CfrM_CfP1</name>
    <dbReference type="NCBI Taxonomy" id="1871313"/>
    <lineage>
        <taxon>Viruses</taxon>
        <taxon>Duplodnaviria</taxon>
        <taxon>Heunggongvirae</taxon>
        <taxon>Uroviricota</taxon>
        <taxon>Caudoviricetes</taxon>
        <taxon>Pantevenvirales</taxon>
        <taxon>Straboviridae</taxon>
        <taxon>Pseudotevenvirus</taxon>
        <taxon>Pseudotevenvirus miller</taxon>
    </lineage>
</organism>
<name>A0A1B1IXB2_9CAUD</name>
<dbReference type="KEGG" id="vg:29079609"/>
<proteinExistence type="predicted"/>
<gene>
    <name evidence="1" type="ORF">ABCD_0250</name>
</gene>
<accession>A0A1B1IXB2</accession>